<dbReference type="Pfam" id="PF01425">
    <property type="entry name" value="Amidase"/>
    <property type="match status" value="1"/>
</dbReference>
<dbReference type="GO" id="GO:0050567">
    <property type="term" value="F:glutaminyl-tRNA synthase (glutamine-hydrolyzing) activity"/>
    <property type="evidence" value="ECO:0007669"/>
    <property type="project" value="UniProtKB-UniRule"/>
</dbReference>
<feature type="domain" description="Amidase" evidence="9">
    <location>
        <begin position="25"/>
        <end position="473"/>
    </location>
</feature>
<comment type="function">
    <text evidence="6 8">Allows the formation of correctly charged Gln-tRNA(Gln) through the transamidation of misacylated Glu-tRNA(Gln) in organisms which lack glutaminyl-tRNA synthetase. The reaction takes place in the presence of glutamine and ATP through an activated gamma-phospho-Glu-tRNA(Gln).</text>
</comment>
<evidence type="ECO:0000256" key="5">
    <source>
        <dbReference type="ARBA" id="ARBA00022917"/>
    </source>
</evidence>
<dbReference type="Proteomes" id="UP000526083">
    <property type="component" value="Unassembled WGS sequence"/>
</dbReference>
<keyword evidence="3 8" id="KW-0547">Nucleotide-binding</keyword>
<dbReference type="InterPro" id="IPR036928">
    <property type="entry name" value="AS_sf"/>
</dbReference>
<sequence>MSDLIKLSAAELAGKLAAGEVSSVEATTAHLERIRAVDGEIHAFLHVNEAALEAAADIDRRRAAGEKLGPVAGVPLAIKDVLVTTDMPSTSGSRILEGYMSPFDATVVANARAAGLIPLGKTNMDEFAMGSSTEHSAYGPTHNPWHLDRVPGGSGGGSAAAVAAFEAPLALGSDTGGSIRQPAHMTGTVGVKPTYGGVSRYGAIALASSLDQVGPVTRTVLDAGLLHDVIAGHDVRDSTSLVEAWPSFADAAREGARGDVLKGLRVGVVRELPEAGFQPGVASSFRNALNKLEQLGAEIVEVSAPHFEHGVAAYYLILPAEASSNLAKFDSVRFGMRVDVPGGTVEDVMAATRDAGFGDEVKRRIILGTYALSAGYYDAYYGSAQKVRTLIQQDFDAAFSSVDVIATPTAPTTAFRLGEQLEDPLQMYLNDVATIPANLAGIPGISIPSGLAEEDGLPVGIQFLAPAREDARLYRVGAAMEAALVAEWGGPLWDRAPVLGGAR</sequence>
<feature type="active site" description="Charge relay system" evidence="8">
    <location>
        <position position="154"/>
    </location>
</feature>
<dbReference type="HAMAP" id="MF_00120">
    <property type="entry name" value="GatA"/>
    <property type="match status" value="1"/>
</dbReference>
<evidence type="ECO:0000259" key="9">
    <source>
        <dbReference type="Pfam" id="PF01425"/>
    </source>
</evidence>
<name>A0A7W3JNA1_9MICO</name>
<dbReference type="PROSITE" id="PS00571">
    <property type="entry name" value="AMIDASES"/>
    <property type="match status" value="1"/>
</dbReference>
<reference evidence="10 11" key="1">
    <citation type="submission" date="2020-07" db="EMBL/GenBank/DDBJ databases">
        <title>Sequencing the genomes of 1000 actinobacteria strains.</title>
        <authorList>
            <person name="Klenk H.-P."/>
        </authorList>
    </citation>
    <scope>NUCLEOTIDE SEQUENCE [LARGE SCALE GENOMIC DNA]</scope>
    <source>
        <strain evidence="10 11">DSM 27576</strain>
    </source>
</reference>
<keyword evidence="5 8" id="KW-0648">Protein biosynthesis</keyword>
<evidence type="ECO:0000256" key="1">
    <source>
        <dbReference type="ARBA" id="ARBA00008069"/>
    </source>
</evidence>
<comment type="subunit">
    <text evidence="8">Heterotrimer of A, B and C subunits.</text>
</comment>
<dbReference type="PANTHER" id="PTHR11895">
    <property type="entry name" value="TRANSAMIDASE"/>
    <property type="match status" value="1"/>
</dbReference>
<keyword evidence="10" id="KW-0808">Transferase</keyword>
<evidence type="ECO:0000256" key="7">
    <source>
        <dbReference type="ARBA" id="ARBA00047407"/>
    </source>
</evidence>
<dbReference type="RefSeq" id="WP_167049363.1">
    <property type="nucleotide sequence ID" value="NZ_JAAOZB010000002.1"/>
</dbReference>
<dbReference type="GO" id="GO:0030956">
    <property type="term" value="C:glutamyl-tRNA(Gln) amidotransferase complex"/>
    <property type="evidence" value="ECO:0007669"/>
    <property type="project" value="InterPro"/>
</dbReference>
<evidence type="ECO:0000256" key="8">
    <source>
        <dbReference type="HAMAP-Rule" id="MF_00120"/>
    </source>
</evidence>
<keyword evidence="11" id="KW-1185">Reference proteome</keyword>
<dbReference type="InterPro" id="IPR004412">
    <property type="entry name" value="GatA"/>
</dbReference>
<evidence type="ECO:0000256" key="6">
    <source>
        <dbReference type="ARBA" id="ARBA00025295"/>
    </source>
</evidence>
<dbReference type="InterPro" id="IPR000120">
    <property type="entry name" value="Amidase"/>
</dbReference>
<feature type="active site" description="Charge relay system" evidence="8">
    <location>
        <position position="79"/>
    </location>
</feature>
<evidence type="ECO:0000256" key="2">
    <source>
        <dbReference type="ARBA" id="ARBA00022598"/>
    </source>
</evidence>
<comment type="catalytic activity">
    <reaction evidence="7 8">
        <text>L-glutamyl-tRNA(Gln) + L-glutamine + ATP + H2O = L-glutaminyl-tRNA(Gln) + L-glutamate + ADP + phosphate + H(+)</text>
        <dbReference type="Rhea" id="RHEA:17521"/>
        <dbReference type="Rhea" id="RHEA-COMP:9681"/>
        <dbReference type="Rhea" id="RHEA-COMP:9684"/>
        <dbReference type="ChEBI" id="CHEBI:15377"/>
        <dbReference type="ChEBI" id="CHEBI:15378"/>
        <dbReference type="ChEBI" id="CHEBI:29985"/>
        <dbReference type="ChEBI" id="CHEBI:30616"/>
        <dbReference type="ChEBI" id="CHEBI:43474"/>
        <dbReference type="ChEBI" id="CHEBI:58359"/>
        <dbReference type="ChEBI" id="CHEBI:78520"/>
        <dbReference type="ChEBI" id="CHEBI:78521"/>
        <dbReference type="ChEBI" id="CHEBI:456216"/>
        <dbReference type="EC" id="6.3.5.7"/>
    </reaction>
</comment>
<protein>
    <recommendedName>
        <fullName evidence="8">Glutamyl-tRNA(Gln) amidotransferase subunit A</fullName>
        <shortName evidence="8">Glu-ADT subunit A</shortName>
        <ecNumber evidence="8">6.3.5.7</ecNumber>
    </recommendedName>
</protein>
<keyword evidence="4 8" id="KW-0067">ATP-binding</keyword>
<dbReference type="GO" id="GO:0016740">
    <property type="term" value="F:transferase activity"/>
    <property type="evidence" value="ECO:0007669"/>
    <property type="project" value="UniProtKB-KW"/>
</dbReference>
<dbReference type="EC" id="6.3.5.7" evidence="8"/>
<keyword evidence="2 8" id="KW-0436">Ligase</keyword>
<dbReference type="InterPro" id="IPR023631">
    <property type="entry name" value="Amidase_dom"/>
</dbReference>
<dbReference type="NCBIfam" id="TIGR00132">
    <property type="entry name" value="gatA"/>
    <property type="match status" value="1"/>
</dbReference>
<accession>A0A7W3JNA1</accession>
<evidence type="ECO:0000313" key="11">
    <source>
        <dbReference type="Proteomes" id="UP000526083"/>
    </source>
</evidence>
<evidence type="ECO:0000256" key="3">
    <source>
        <dbReference type="ARBA" id="ARBA00022741"/>
    </source>
</evidence>
<evidence type="ECO:0000313" key="10">
    <source>
        <dbReference type="EMBL" id="MBA8815926.1"/>
    </source>
</evidence>
<organism evidence="10 11">
    <name type="scientific">Microbacterium halimionae</name>
    <dbReference type="NCBI Taxonomy" id="1526413"/>
    <lineage>
        <taxon>Bacteria</taxon>
        <taxon>Bacillati</taxon>
        <taxon>Actinomycetota</taxon>
        <taxon>Actinomycetes</taxon>
        <taxon>Micrococcales</taxon>
        <taxon>Microbacteriaceae</taxon>
        <taxon>Microbacterium</taxon>
    </lineage>
</organism>
<evidence type="ECO:0000256" key="4">
    <source>
        <dbReference type="ARBA" id="ARBA00022840"/>
    </source>
</evidence>
<dbReference type="InterPro" id="IPR020556">
    <property type="entry name" value="Amidase_CS"/>
</dbReference>
<dbReference type="AlphaFoldDB" id="A0A7W3JNA1"/>
<proteinExistence type="inferred from homology"/>
<dbReference type="Gene3D" id="3.90.1300.10">
    <property type="entry name" value="Amidase signature (AS) domain"/>
    <property type="match status" value="1"/>
</dbReference>
<comment type="caution">
    <text evidence="10">The sequence shown here is derived from an EMBL/GenBank/DDBJ whole genome shotgun (WGS) entry which is preliminary data.</text>
</comment>
<dbReference type="GO" id="GO:0006412">
    <property type="term" value="P:translation"/>
    <property type="evidence" value="ECO:0007669"/>
    <property type="project" value="UniProtKB-UniRule"/>
</dbReference>
<comment type="similarity">
    <text evidence="1 8">Belongs to the amidase family. GatA subfamily.</text>
</comment>
<gene>
    <name evidence="8" type="primary">gatA</name>
    <name evidence="10" type="ORF">FHX48_000999</name>
</gene>
<dbReference type="EMBL" id="JACGWY010000002">
    <property type="protein sequence ID" value="MBA8815926.1"/>
    <property type="molecule type" value="Genomic_DNA"/>
</dbReference>
<dbReference type="SUPFAM" id="SSF75304">
    <property type="entry name" value="Amidase signature (AS) enzymes"/>
    <property type="match status" value="1"/>
</dbReference>
<feature type="active site" description="Acyl-ester intermediate" evidence="8">
    <location>
        <position position="178"/>
    </location>
</feature>
<dbReference type="GO" id="GO:0005524">
    <property type="term" value="F:ATP binding"/>
    <property type="evidence" value="ECO:0007669"/>
    <property type="project" value="UniProtKB-KW"/>
</dbReference>
<dbReference type="PANTHER" id="PTHR11895:SF151">
    <property type="entry name" value="GLUTAMYL-TRNA(GLN) AMIDOTRANSFERASE SUBUNIT A"/>
    <property type="match status" value="1"/>
</dbReference>